<keyword evidence="3" id="KW-1185">Reference proteome</keyword>
<evidence type="ECO:0000313" key="1">
    <source>
        <dbReference type="EMBL" id="PNG99882.1"/>
    </source>
</evidence>
<gene>
    <name evidence="2" type="ORF">TSOC_014283</name>
    <name evidence="1" type="ORF">TSOC_014284</name>
</gene>
<organism evidence="1 3">
    <name type="scientific">Tetrabaena socialis</name>
    <dbReference type="NCBI Taxonomy" id="47790"/>
    <lineage>
        <taxon>Eukaryota</taxon>
        <taxon>Viridiplantae</taxon>
        <taxon>Chlorophyta</taxon>
        <taxon>core chlorophytes</taxon>
        <taxon>Chlorophyceae</taxon>
        <taxon>CS clade</taxon>
        <taxon>Chlamydomonadales</taxon>
        <taxon>Tetrabaenaceae</taxon>
        <taxon>Tetrabaena</taxon>
    </lineage>
</organism>
<dbReference type="AlphaFoldDB" id="A0A2J7ZHY6"/>
<sequence>MVVHACSAAEPPDYSAGTGLPNWLGPHNRKCYRGPADKAQHTAHIHEVGYCGELDHGRTQQRRAAQPKGLAAALAAARWKVQYGMQGACAKAYTSCSPLSWLRPAAQSYTTAQ</sequence>
<proteinExistence type="predicted"/>
<dbReference type="EMBL" id="PGGS01001999">
    <property type="protein sequence ID" value="PNG99882.1"/>
    <property type="molecule type" value="Genomic_DNA"/>
</dbReference>
<reference evidence="1 3" key="1">
    <citation type="journal article" date="2017" name="Mol. Biol. Evol.">
        <title>The 4-celled Tetrabaena socialis nuclear genome reveals the essential components for genetic control of cell number at the origin of multicellularity in the volvocine lineage.</title>
        <authorList>
            <person name="Featherston J."/>
            <person name="Arakaki Y."/>
            <person name="Hanschen E.R."/>
            <person name="Ferris P.J."/>
            <person name="Michod R.E."/>
            <person name="Olson B.J.S.C."/>
            <person name="Nozaki H."/>
            <person name="Durand P.M."/>
        </authorList>
    </citation>
    <scope>NUCLEOTIDE SEQUENCE [LARGE SCALE GENOMIC DNA]</scope>
    <source>
        <strain evidence="1 3">NIES-571</strain>
    </source>
</reference>
<evidence type="ECO:0000313" key="3">
    <source>
        <dbReference type="Proteomes" id="UP000236333"/>
    </source>
</evidence>
<comment type="caution">
    <text evidence="1">The sequence shown here is derived from an EMBL/GenBank/DDBJ whole genome shotgun (WGS) entry which is preliminary data.</text>
</comment>
<protein>
    <submittedName>
        <fullName evidence="1">Uncharacterized protein</fullName>
    </submittedName>
</protein>
<dbReference type="Proteomes" id="UP000236333">
    <property type="component" value="Unassembled WGS sequence"/>
</dbReference>
<name>A0A2J7ZHY6_9CHLO</name>
<dbReference type="EMBL" id="PGGS01001999">
    <property type="protein sequence ID" value="PNG99884.1"/>
    <property type="molecule type" value="Genomic_DNA"/>
</dbReference>
<evidence type="ECO:0000313" key="2">
    <source>
        <dbReference type="EMBL" id="PNG99884.1"/>
    </source>
</evidence>
<accession>A0A2J7ZHY6</accession>